<name>A0ABV1HSZ9_9FIRM</name>
<reference evidence="1 2" key="1">
    <citation type="submission" date="2024-03" db="EMBL/GenBank/DDBJ databases">
        <title>Human intestinal bacterial collection.</title>
        <authorList>
            <person name="Pauvert C."/>
            <person name="Hitch T.C.A."/>
            <person name="Clavel T."/>
        </authorList>
    </citation>
    <scope>NUCLEOTIDE SEQUENCE [LARGE SCALE GENOMIC DNA]</scope>
    <source>
        <strain evidence="1 2">CLA-AP-H18</strain>
    </source>
</reference>
<sequence length="44" mass="4985">MKKEYKKPELIVETFSTESVMLVSMTEPFSSVNHTVTGGFDDED</sequence>
<protein>
    <submittedName>
        <fullName evidence="1">Uncharacterized protein</fullName>
    </submittedName>
</protein>
<proteinExistence type="predicted"/>
<evidence type="ECO:0000313" key="2">
    <source>
        <dbReference type="Proteomes" id="UP001478133"/>
    </source>
</evidence>
<keyword evidence="2" id="KW-1185">Reference proteome</keyword>
<gene>
    <name evidence="1" type="ORF">ABFO16_04270</name>
</gene>
<accession>A0ABV1HSZ9</accession>
<dbReference type="EMBL" id="JBBMFI010000011">
    <property type="protein sequence ID" value="MEQ2565449.1"/>
    <property type="molecule type" value="Genomic_DNA"/>
</dbReference>
<dbReference type="RefSeq" id="WP_022505795.1">
    <property type="nucleotide sequence ID" value="NZ_JBBMEY010000013.1"/>
</dbReference>
<comment type="caution">
    <text evidence="1">The sequence shown here is derived from an EMBL/GenBank/DDBJ whole genome shotgun (WGS) entry which is preliminary data.</text>
</comment>
<dbReference type="Proteomes" id="UP001478133">
    <property type="component" value="Unassembled WGS sequence"/>
</dbReference>
<organism evidence="1 2">
    <name type="scientific">Ruminococcoides intestinihominis</name>
    <dbReference type="NCBI Taxonomy" id="3133161"/>
    <lineage>
        <taxon>Bacteria</taxon>
        <taxon>Bacillati</taxon>
        <taxon>Bacillota</taxon>
        <taxon>Clostridia</taxon>
        <taxon>Eubacteriales</taxon>
        <taxon>Oscillospiraceae</taxon>
        <taxon>Ruminococcoides</taxon>
    </lineage>
</organism>
<evidence type="ECO:0000313" key="1">
    <source>
        <dbReference type="EMBL" id="MEQ2565449.1"/>
    </source>
</evidence>